<organism evidence="5 6">
    <name type="scientific">Melanomma pulvis-pyrius CBS 109.77</name>
    <dbReference type="NCBI Taxonomy" id="1314802"/>
    <lineage>
        <taxon>Eukaryota</taxon>
        <taxon>Fungi</taxon>
        <taxon>Dikarya</taxon>
        <taxon>Ascomycota</taxon>
        <taxon>Pezizomycotina</taxon>
        <taxon>Dothideomycetes</taxon>
        <taxon>Pleosporomycetidae</taxon>
        <taxon>Pleosporales</taxon>
        <taxon>Melanommataceae</taxon>
        <taxon>Melanomma</taxon>
    </lineage>
</organism>
<keyword evidence="1" id="KW-0285">Flavoprotein</keyword>
<dbReference type="AlphaFoldDB" id="A0A6A6XK14"/>
<evidence type="ECO:0000313" key="5">
    <source>
        <dbReference type="EMBL" id="KAF2796801.1"/>
    </source>
</evidence>
<proteinExistence type="predicted"/>
<gene>
    <name evidence="5" type="ORF">K505DRAFT_359009</name>
</gene>
<dbReference type="GO" id="GO:0016491">
    <property type="term" value="F:oxidoreductase activity"/>
    <property type="evidence" value="ECO:0007669"/>
    <property type="project" value="UniProtKB-KW"/>
</dbReference>
<sequence length="425" mass="45997">MSKLNVLISGGGIAGPCLAWWLNKSLSANVTILERAPSPRTSGQAVDIRECAVDVVKRMGLIDTIKSKNTTEEGISFIYADGKTKATFPASGDQGNQSLTSEFEILRGDLAEIFYNVTKDMAEYVFDESVAGVEEQGNGKVRVTFANHLRPMEYDLVVGADGMVSNTRRVVWGRGPGENDYLKSLGQYCSFFTIPKTDDDTKFAQVFNIPGGRIACLRPDQYGETRAYLAVTDGDMSRFDGIKKAMGEGLDAQKKWLENEFVGAEWQTERLVKGMMDSKDFYMQQTAQVKIEEGFTRSRVALLGDAGYCPSPISGMGTSTAIVGAYVLAGELSKSPDDIPKALEQYQTALKPFVEQVQKLIPGAPQIANPQTKLGISAFNTVMGIASSSWAKWIASAVGSVVPSALLSSIGANNWSPPEYPALAV</sequence>
<evidence type="ECO:0000256" key="2">
    <source>
        <dbReference type="ARBA" id="ARBA00022827"/>
    </source>
</evidence>
<feature type="domain" description="FAD-binding" evidence="4">
    <location>
        <begin position="4"/>
        <end position="357"/>
    </location>
</feature>
<accession>A0A6A6XK14</accession>
<dbReference type="GO" id="GO:0071949">
    <property type="term" value="F:FAD binding"/>
    <property type="evidence" value="ECO:0007669"/>
    <property type="project" value="InterPro"/>
</dbReference>
<evidence type="ECO:0000259" key="4">
    <source>
        <dbReference type="Pfam" id="PF01494"/>
    </source>
</evidence>
<evidence type="ECO:0000256" key="3">
    <source>
        <dbReference type="ARBA" id="ARBA00023002"/>
    </source>
</evidence>
<dbReference type="PANTHER" id="PTHR46865:SF2">
    <property type="entry name" value="MONOOXYGENASE"/>
    <property type="match status" value="1"/>
</dbReference>
<evidence type="ECO:0000313" key="6">
    <source>
        <dbReference type="Proteomes" id="UP000799757"/>
    </source>
</evidence>
<keyword evidence="2" id="KW-0274">FAD</keyword>
<dbReference type="Gene3D" id="3.50.50.60">
    <property type="entry name" value="FAD/NAD(P)-binding domain"/>
    <property type="match status" value="1"/>
</dbReference>
<dbReference type="SUPFAM" id="SSF51905">
    <property type="entry name" value="FAD/NAD(P)-binding domain"/>
    <property type="match status" value="1"/>
</dbReference>
<dbReference type="PANTHER" id="PTHR46865">
    <property type="entry name" value="OXIDOREDUCTASE-RELATED"/>
    <property type="match status" value="1"/>
</dbReference>
<keyword evidence="3" id="KW-0560">Oxidoreductase</keyword>
<dbReference type="Pfam" id="PF01494">
    <property type="entry name" value="FAD_binding_3"/>
    <property type="match status" value="1"/>
</dbReference>
<keyword evidence="6" id="KW-1185">Reference proteome</keyword>
<reference evidence="5" key="1">
    <citation type="journal article" date="2020" name="Stud. Mycol.">
        <title>101 Dothideomycetes genomes: a test case for predicting lifestyles and emergence of pathogens.</title>
        <authorList>
            <person name="Haridas S."/>
            <person name="Albert R."/>
            <person name="Binder M."/>
            <person name="Bloem J."/>
            <person name="Labutti K."/>
            <person name="Salamov A."/>
            <person name="Andreopoulos B."/>
            <person name="Baker S."/>
            <person name="Barry K."/>
            <person name="Bills G."/>
            <person name="Bluhm B."/>
            <person name="Cannon C."/>
            <person name="Castanera R."/>
            <person name="Culley D."/>
            <person name="Daum C."/>
            <person name="Ezra D."/>
            <person name="Gonzalez J."/>
            <person name="Henrissat B."/>
            <person name="Kuo A."/>
            <person name="Liang C."/>
            <person name="Lipzen A."/>
            <person name="Lutzoni F."/>
            <person name="Magnuson J."/>
            <person name="Mondo S."/>
            <person name="Nolan M."/>
            <person name="Ohm R."/>
            <person name="Pangilinan J."/>
            <person name="Park H.-J."/>
            <person name="Ramirez L."/>
            <person name="Alfaro M."/>
            <person name="Sun H."/>
            <person name="Tritt A."/>
            <person name="Yoshinaga Y."/>
            <person name="Zwiers L.-H."/>
            <person name="Turgeon B."/>
            <person name="Goodwin S."/>
            <person name="Spatafora J."/>
            <person name="Crous P."/>
            <person name="Grigoriev I."/>
        </authorList>
    </citation>
    <scope>NUCLEOTIDE SEQUENCE</scope>
    <source>
        <strain evidence="5">CBS 109.77</strain>
    </source>
</reference>
<dbReference type="InterPro" id="IPR002938">
    <property type="entry name" value="FAD-bd"/>
</dbReference>
<dbReference type="EMBL" id="MU001822">
    <property type="protein sequence ID" value="KAF2796801.1"/>
    <property type="molecule type" value="Genomic_DNA"/>
</dbReference>
<dbReference type="InterPro" id="IPR036188">
    <property type="entry name" value="FAD/NAD-bd_sf"/>
</dbReference>
<dbReference type="Proteomes" id="UP000799757">
    <property type="component" value="Unassembled WGS sequence"/>
</dbReference>
<name>A0A6A6XK14_9PLEO</name>
<dbReference type="Gene3D" id="3.30.9.10">
    <property type="entry name" value="D-Amino Acid Oxidase, subunit A, domain 2"/>
    <property type="match status" value="1"/>
</dbReference>
<dbReference type="OrthoDB" id="655030at2759"/>
<dbReference type="InterPro" id="IPR051704">
    <property type="entry name" value="FAD_aromatic-hydroxylase"/>
</dbReference>
<dbReference type="PRINTS" id="PR00420">
    <property type="entry name" value="RNGMNOXGNASE"/>
</dbReference>
<evidence type="ECO:0000256" key="1">
    <source>
        <dbReference type="ARBA" id="ARBA00022630"/>
    </source>
</evidence>
<protein>
    <submittedName>
        <fullName evidence="5">FAD/NAD(P)-binding domain-containing protein</fullName>
    </submittedName>
</protein>